<keyword evidence="8 10" id="KW-0472">Membrane</keyword>
<comment type="caution">
    <text evidence="12">The sequence shown here is derived from an EMBL/GenBank/DDBJ whole genome shotgun (WGS) entry which is preliminary data.</text>
</comment>
<feature type="domain" description="FtsK" evidence="11">
    <location>
        <begin position="982"/>
        <end position="1166"/>
    </location>
</feature>
<evidence type="ECO:0000256" key="6">
    <source>
        <dbReference type="ARBA" id="ARBA00022840"/>
    </source>
</evidence>
<comment type="subcellular location">
    <subcellularLocation>
        <location evidence="1">Cell membrane</location>
        <topology evidence="1">Multi-pass membrane protein</topology>
    </subcellularLocation>
</comment>
<dbReference type="InterPro" id="IPR050206">
    <property type="entry name" value="FtsK/SpoIIIE/SftA"/>
</dbReference>
<dbReference type="NCBIfam" id="TIGR03928">
    <property type="entry name" value="T7_EssCb_Firm"/>
    <property type="match status" value="1"/>
</dbReference>
<keyword evidence="13" id="KW-1185">Reference proteome</keyword>
<feature type="binding site" evidence="9">
    <location>
        <begin position="671"/>
        <end position="678"/>
    </location>
    <ligand>
        <name>ATP</name>
        <dbReference type="ChEBI" id="CHEBI:30616"/>
    </ligand>
</feature>
<evidence type="ECO:0000256" key="10">
    <source>
        <dbReference type="SAM" id="Phobius"/>
    </source>
</evidence>
<protein>
    <submittedName>
        <fullName evidence="12">Type VII secretion protein EssC</fullName>
    </submittedName>
</protein>
<keyword evidence="7 10" id="KW-1133">Transmembrane helix</keyword>
<gene>
    <name evidence="12" type="primary">essC</name>
    <name evidence="12" type="ORF">FHP05_04990</name>
</gene>
<feature type="transmembrane region" description="Helical" evidence="10">
    <location>
        <begin position="259"/>
        <end position="280"/>
    </location>
</feature>
<evidence type="ECO:0000259" key="11">
    <source>
        <dbReference type="PROSITE" id="PS50901"/>
    </source>
</evidence>
<accession>A0A5C8P0F2</accession>
<dbReference type="InterPro" id="IPR023839">
    <property type="entry name" value="Firmicutes_EssC_C"/>
</dbReference>
<feature type="domain" description="FtsK" evidence="11">
    <location>
        <begin position="650"/>
        <end position="847"/>
    </location>
</feature>
<dbReference type="Pfam" id="PF12538">
    <property type="entry name" value="FtsK_SpoIIIE_N"/>
    <property type="match status" value="1"/>
</dbReference>
<feature type="binding site" evidence="9">
    <location>
        <begin position="999"/>
        <end position="1006"/>
    </location>
    <ligand>
        <name>ATP</name>
        <dbReference type="ChEBI" id="CHEBI:30616"/>
    </ligand>
</feature>
<dbReference type="GO" id="GO:0005886">
    <property type="term" value="C:plasma membrane"/>
    <property type="evidence" value="ECO:0007669"/>
    <property type="project" value="UniProtKB-SubCell"/>
</dbReference>
<dbReference type="PANTHER" id="PTHR22683:SF1">
    <property type="entry name" value="TYPE VII SECRETION SYSTEM PROTEIN ESSC"/>
    <property type="match status" value="1"/>
</dbReference>
<dbReference type="InterPro" id="IPR027417">
    <property type="entry name" value="P-loop_NTPase"/>
</dbReference>
<name>A0A5C8P0F2_9BACI</name>
<dbReference type="GO" id="GO:0003677">
    <property type="term" value="F:DNA binding"/>
    <property type="evidence" value="ECO:0007669"/>
    <property type="project" value="InterPro"/>
</dbReference>
<evidence type="ECO:0000313" key="13">
    <source>
        <dbReference type="Proteomes" id="UP000321574"/>
    </source>
</evidence>
<keyword evidence="4" id="KW-0677">Repeat</keyword>
<evidence type="ECO:0000256" key="5">
    <source>
        <dbReference type="ARBA" id="ARBA00022741"/>
    </source>
</evidence>
<reference evidence="12 13" key="1">
    <citation type="submission" date="2019-06" db="EMBL/GenBank/DDBJ databases">
        <title>Cerasibacillus sp. nov., isolated from maize field.</title>
        <authorList>
            <person name="Lin S.-Y."/>
            <person name="Tsai C.-F."/>
            <person name="Young C.-C."/>
        </authorList>
    </citation>
    <scope>NUCLEOTIDE SEQUENCE [LARGE SCALE GENOMIC DNA]</scope>
    <source>
        <strain evidence="12 13">CC-CFT480</strain>
    </source>
</reference>
<dbReference type="SUPFAM" id="SSF52540">
    <property type="entry name" value="P-loop containing nucleoside triphosphate hydrolases"/>
    <property type="match status" value="3"/>
</dbReference>
<evidence type="ECO:0000256" key="3">
    <source>
        <dbReference type="ARBA" id="ARBA00022692"/>
    </source>
</evidence>
<dbReference type="RefSeq" id="WP_147666141.1">
    <property type="nucleotide sequence ID" value="NZ_VDUW01000002.1"/>
</dbReference>
<dbReference type="InterPro" id="IPR022206">
    <property type="entry name" value="Firmicutes_EssC_N"/>
</dbReference>
<evidence type="ECO:0000256" key="8">
    <source>
        <dbReference type="ARBA" id="ARBA00023136"/>
    </source>
</evidence>
<feature type="transmembrane region" description="Helical" evidence="10">
    <location>
        <begin position="233"/>
        <end position="252"/>
    </location>
</feature>
<dbReference type="OrthoDB" id="9807790at2"/>
<dbReference type="Proteomes" id="UP000321574">
    <property type="component" value="Unassembled WGS sequence"/>
</dbReference>
<keyword evidence="5 9" id="KW-0547">Nucleotide-binding</keyword>
<keyword evidence="6 9" id="KW-0067">ATP-binding</keyword>
<dbReference type="GO" id="GO:0005524">
    <property type="term" value="F:ATP binding"/>
    <property type="evidence" value="ECO:0007669"/>
    <property type="project" value="UniProtKB-UniRule"/>
</dbReference>
<dbReference type="Gene3D" id="3.40.50.300">
    <property type="entry name" value="P-loop containing nucleotide triphosphate hydrolases"/>
    <property type="match status" value="3"/>
</dbReference>
<evidence type="ECO:0000313" key="12">
    <source>
        <dbReference type="EMBL" id="TXL66742.1"/>
    </source>
</evidence>
<evidence type="ECO:0000256" key="2">
    <source>
        <dbReference type="ARBA" id="ARBA00022475"/>
    </source>
</evidence>
<organism evidence="12 13">
    <name type="scientific">Cerasibacillus terrae</name>
    <dbReference type="NCBI Taxonomy" id="2498845"/>
    <lineage>
        <taxon>Bacteria</taxon>
        <taxon>Bacillati</taxon>
        <taxon>Bacillota</taxon>
        <taxon>Bacilli</taxon>
        <taxon>Bacillales</taxon>
        <taxon>Bacillaceae</taxon>
        <taxon>Cerasibacillus</taxon>
    </lineage>
</organism>
<dbReference type="InterPro" id="IPR002543">
    <property type="entry name" value="FtsK_dom"/>
</dbReference>
<dbReference type="EMBL" id="VDUW01000002">
    <property type="protein sequence ID" value="TXL66742.1"/>
    <property type="molecule type" value="Genomic_DNA"/>
</dbReference>
<sequence length="1485" mass="171645">MSILWIYYDQLCYCHPLSIEDQEEITIGNNLKHTISLRSFPLDSAISIQTIDNERRLQITYEGNVLGEVQDQTPLEVKIDASLFKFLLDVSPQKEKHYYLGNQTEIHIPVANHSEDHKSTCFSLIKVKDQWILQPNHKEIYINGHQMKDMYELQLGDVVYYPSATMVLIENDVMMVKGNKASKLPLSPVKLPTSVLKEKYPNYRRTPRMIYDLPEEKVNFSFPDREAENNQRGLWIMVLPPLVMLIVMGVITMIRPRGIFILMSIAIFTMTIITSSVQYFKERKRVKEKNIKRKELYTKYLKDKQMELQKLYDKQRDVLYYHFPSFERMKYLTSEISDQIWERTITSHDFLHIRVGRATVPASYDVSSQRTEMTNRELDDLLEKSQELIRHFKEVKNVPLTIDLFTGSTGMIGKETIVKREIRQIIGQLAFFHSYHDVRFVAIFNEDEYEEWEWVKWLPHFRLPHVYARGLIYNEQTRDQLLSSIFELLKERELDEEKDKKRFIPHFVFIITNRQLISEHSILSFLESGDQEEIGITTIFAADRKESLSENINTLVRYNDDKHGDILIQNHKAKHTPFELDPHTTTGNESFARTLFSLNHELGMSDSIPDKVTFMELFETDEVKELEIQKKWAENKSSKSLAVPIGLKSKDDLVYLNLHEKAHGPHGLLAGTTGSGKSEFLQTYILSLAVHFHPYEVAFLLIDYKGGGMAQPFKNIPHLLGTITNIEGSKNFSKRALESIKSELKHRQRLFDQFEVNHINDYMDLYKENVANEPLPHLFLISDEFAELKSEEPEFIKELVSAARIGRSLGVHLILATQKPGGIIDNQIWSNSRFKVALKVQDESDSKEILKNGDAAHITVTGRGYLQVGNNEVYELFQSAWSGAPYEKNIVSTEDEVALVTDLGFVPLSEVATEDDTRKSKETEIDVVVEEIAKVTDELQIKKVPSPWLPPLPNRIIAKEDKINQPNQFMIALTDEPELQQQNQYLYKAVEDGNIGIFGSAGYGKSMTILTILLSMARKYSPEKYQFYIFDFGNGALLPLKNLPHTGDYFQTDDLRKIEKFFNMIHKEMNKRKELFQEYVVNNIALYNEIAPEKLPIIFVTVDNFDIIRDEMIDLESEFIQLSRDGQSLGIYLILSATRNGAVKHALMGNLKTRILHYLMDAGEKTVIIGKTPYEIEAIPGRAYIKKEDAFLSQIVLPIEGQTDVEMLENMKHEVEVLQARYQDAKKPFSIPMLPNKLNFITFTKKYELKQTLTKFAIGLDEGSVQPVYIDFDKHKQLIVMGDAGKGKTNILQLIIHQMLTNPETKIGLFDSIQHTLSDYSDEKQIDYIETKDKFSKWIEDVEEELERRDNAYREVISGKRDAVLKFPPLMLMVDEVGYFKQNINKADETKLIHMIKNKTHLGFCFVVTGSANDVAKGFDPLTSQMKQIKQVILLMRKSDQSFVHLPYVRNESELKQGFAYYVLNNSDRKILIPEYNLERVSSTI</sequence>
<keyword evidence="3 10" id="KW-0812">Transmembrane</keyword>
<evidence type="ECO:0000256" key="7">
    <source>
        <dbReference type="ARBA" id="ARBA00022989"/>
    </source>
</evidence>
<dbReference type="PROSITE" id="PS50901">
    <property type="entry name" value="FTSK"/>
    <property type="match status" value="2"/>
</dbReference>
<evidence type="ECO:0000256" key="1">
    <source>
        <dbReference type="ARBA" id="ARBA00004651"/>
    </source>
</evidence>
<dbReference type="PANTHER" id="PTHR22683">
    <property type="entry name" value="SPORULATION PROTEIN RELATED"/>
    <property type="match status" value="1"/>
</dbReference>
<evidence type="ECO:0000256" key="9">
    <source>
        <dbReference type="PROSITE-ProRule" id="PRU00289"/>
    </source>
</evidence>
<proteinExistence type="predicted"/>
<keyword evidence="2" id="KW-1003">Cell membrane</keyword>
<evidence type="ECO:0000256" key="4">
    <source>
        <dbReference type="ARBA" id="ARBA00022737"/>
    </source>
</evidence>
<dbReference type="Pfam" id="PF01580">
    <property type="entry name" value="FtsK_SpoIIIE"/>
    <property type="match status" value="2"/>
</dbReference>